<feature type="compositionally biased region" description="Basic and acidic residues" evidence="8">
    <location>
        <begin position="53"/>
        <end position="70"/>
    </location>
</feature>
<evidence type="ECO:0000256" key="3">
    <source>
        <dbReference type="ARBA" id="ARBA00022473"/>
    </source>
</evidence>
<dbReference type="PROSITE" id="PS52002">
    <property type="entry name" value="SM"/>
    <property type="match status" value="1"/>
</dbReference>
<reference evidence="13" key="2">
    <citation type="submission" date="2025-08" db="UniProtKB">
        <authorList>
            <consortium name="Ensembl"/>
        </authorList>
    </citation>
    <scope>IDENTIFICATION</scope>
</reference>
<dbReference type="GO" id="GO:0140694">
    <property type="term" value="P:membraneless organelle assembly"/>
    <property type="evidence" value="ECO:0007669"/>
    <property type="project" value="Ensembl"/>
</dbReference>
<feature type="compositionally biased region" description="Gly residues" evidence="8">
    <location>
        <begin position="1"/>
        <end position="21"/>
    </location>
</feature>
<dbReference type="Pfam" id="PF12701">
    <property type="entry name" value="LSM14"/>
    <property type="match status" value="1"/>
</dbReference>
<organism evidence="13 14">
    <name type="scientific">Equus asinus</name>
    <name type="common">Donkey</name>
    <name type="synonym">Equus africanus asinus</name>
    <dbReference type="NCBI Taxonomy" id="9793"/>
    <lineage>
        <taxon>Eukaryota</taxon>
        <taxon>Metazoa</taxon>
        <taxon>Chordata</taxon>
        <taxon>Craniata</taxon>
        <taxon>Vertebrata</taxon>
        <taxon>Euteleostomi</taxon>
        <taxon>Mammalia</taxon>
        <taxon>Eutheria</taxon>
        <taxon>Laurasiatheria</taxon>
        <taxon>Perissodactyla</taxon>
        <taxon>Equidae</taxon>
        <taxon>Equus</taxon>
    </lineage>
</organism>
<dbReference type="GO" id="GO:0001541">
    <property type="term" value="P:ovarian follicle development"/>
    <property type="evidence" value="ECO:0007669"/>
    <property type="project" value="Ensembl"/>
</dbReference>
<reference evidence="13 14" key="1">
    <citation type="journal article" date="2020" name="Nat. Commun.">
        <title>Donkey genomes provide new insights into domestication and selection for coat color.</title>
        <authorList>
            <person name="Wang"/>
            <person name="C."/>
            <person name="Li"/>
            <person name="H."/>
            <person name="Guo"/>
            <person name="Y."/>
            <person name="Huang"/>
            <person name="J."/>
            <person name="Sun"/>
            <person name="Y."/>
            <person name="Min"/>
            <person name="J."/>
            <person name="Wang"/>
            <person name="J."/>
            <person name="Fang"/>
            <person name="X."/>
            <person name="Zhao"/>
            <person name="Z."/>
            <person name="Wang"/>
            <person name="S."/>
            <person name="Zhang"/>
            <person name="Y."/>
            <person name="Liu"/>
            <person name="Q."/>
            <person name="Jiang"/>
            <person name="Q."/>
            <person name="Wang"/>
            <person name="X."/>
            <person name="Guo"/>
            <person name="Y."/>
            <person name="Yang"/>
            <person name="C."/>
            <person name="Wang"/>
            <person name="Y."/>
            <person name="Tian"/>
            <person name="F."/>
            <person name="Zhuang"/>
            <person name="G."/>
            <person name="Fan"/>
            <person name="Y."/>
            <person name="Gao"/>
            <person name="Q."/>
            <person name="Li"/>
            <person name="Y."/>
            <person name="Ju"/>
            <person name="Z."/>
            <person name="Li"/>
            <person name="J."/>
            <person name="Li"/>
            <person name="R."/>
            <person name="Hou"/>
            <person name="M."/>
            <person name="Yang"/>
            <person name="G."/>
            <person name="Liu"/>
            <person name="G."/>
            <person name="Liu"/>
            <person name="W."/>
            <person name="Guo"/>
            <person name="J."/>
            <person name="Pan"/>
            <person name="S."/>
            <person name="Fan"/>
            <person name="G."/>
            <person name="Zhang"/>
            <person name="W."/>
            <person name="Zhang"/>
            <person name="R."/>
            <person name="Yu"/>
            <person name="J."/>
            <person name="Zhang"/>
            <person name="X."/>
            <person name="Yin"/>
            <person name="Q."/>
            <person name="Ji"/>
            <person name="C."/>
            <person name="Jin"/>
            <person name="Y."/>
            <person name="Yue"/>
            <person name="G."/>
            <person name="Liu"/>
            <person name="M."/>
            <person name="Xu"/>
            <person name="J."/>
            <person name="Liu"/>
            <person name="S."/>
            <person name="Jordana"/>
            <person name="J."/>
            <person name="Noce"/>
            <person name="A."/>
            <person name="Amills"/>
            <person name="M."/>
            <person name="Wu"/>
            <person name="D.D."/>
            <person name="Li"/>
            <person name="S."/>
            <person name="Zhou"/>
            <person name="X. and Zhong"/>
            <person name="J."/>
        </authorList>
    </citation>
    <scope>NUCLEOTIDE SEQUENCE [LARGE SCALE GENOMIC DNA]</scope>
</reference>
<proteinExistence type="inferred from homology"/>
<reference evidence="13" key="3">
    <citation type="submission" date="2025-09" db="UniProtKB">
        <authorList>
            <consortium name="Ensembl"/>
        </authorList>
    </citation>
    <scope>IDENTIFICATION</scope>
</reference>
<dbReference type="GO" id="GO:0141065">
    <property type="term" value="P:maternal mRNA clearance"/>
    <property type="evidence" value="ECO:0007669"/>
    <property type="project" value="Ensembl"/>
</dbReference>
<dbReference type="InterPro" id="IPR010920">
    <property type="entry name" value="LSM_dom_sf"/>
</dbReference>
<dbReference type="GeneTree" id="ENSGT00940000156010"/>
<feature type="domain" description="FFD box profile" evidence="10">
    <location>
        <begin position="427"/>
        <end position="443"/>
    </location>
</feature>
<feature type="region of interest" description="Disordered" evidence="8">
    <location>
        <begin position="1"/>
        <end position="84"/>
    </location>
</feature>
<evidence type="ECO:0000256" key="5">
    <source>
        <dbReference type="ARBA" id="ARBA00023274"/>
    </source>
</evidence>
<feature type="short sequence motif" description="FFD box" evidence="6">
    <location>
        <begin position="427"/>
        <end position="443"/>
    </location>
</feature>
<feature type="compositionally biased region" description="Basic and acidic residues" evidence="8">
    <location>
        <begin position="393"/>
        <end position="407"/>
    </location>
</feature>
<dbReference type="Ensembl" id="ENSEAST00005037005.2">
    <property type="protein sequence ID" value="ENSEASP00005033947.2"/>
    <property type="gene ID" value="ENSEASG00005023218.2"/>
</dbReference>
<sequence length="502" mass="53674">MGGERAGAGRAAGGPGCGCGGPSSPALPSEPPARAAAARSPVRAGLPWGGGEEAPRRRGGRRGDRAEASGRARRAAAAMSGSSGTPYLGSKISLISKAQIRYEGILYTIDTDNSTVALAKVRSFGTEDRPTDRPAPPREEIYEYIIFRGSDIKDITVCEPPKAQHTLPQDPAIVQSSLGSGSASSFQPHVPYSPFRGMPPYSQLAASSLLSQQYAASLGLEKLVSPPASAAASSPSSSPSPQPGSELDMSSEPHQLTSKGTGFPSVPVGKSPMVEQAVQTGSLDNLNAKKLLPGKGTAGMQLNGRPAQPSSKMASDVVQPAAVQAPGQVNDENRRPQRRRSGNRRTRNRSRGQNRPTNTKENTIKFEGDFDFESANAQFNREELDKEFKKKLNFKDDRAEKGEEKDPAVVTQSDEAPAEEDHLGPNCYYDKSKSFFDNISSELKTSSRRTTWAEERKLNTETFGVSGRFLRGRSFRGGFRGGRGNGTTRRNPTSHRAGTGRV</sequence>
<keyword evidence="3" id="KW-0217">Developmental protein</keyword>
<feature type="domain" description="TFG box profile" evidence="11">
    <location>
        <begin position="447"/>
        <end position="467"/>
    </location>
</feature>
<feature type="compositionally biased region" description="Basic residues" evidence="8">
    <location>
        <begin position="336"/>
        <end position="352"/>
    </location>
</feature>
<dbReference type="CDD" id="cd01736">
    <property type="entry name" value="LSm14_N"/>
    <property type="match status" value="1"/>
</dbReference>
<dbReference type="Proteomes" id="UP000694387">
    <property type="component" value="Chromosome 15"/>
</dbReference>
<feature type="domain" description="Sm" evidence="12">
    <location>
        <begin position="79"/>
        <end position="161"/>
    </location>
</feature>
<dbReference type="InterPro" id="IPR025768">
    <property type="entry name" value="TFG_box"/>
</dbReference>
<feature type="compositionally biased region" description="Low complexity" evidence="8">
    <location>
        <begin position="75"/>
        <end position="84"/>
    </location>
</feature>
<dbReference type="GO" id="GO:0036464">
    <property type="term" value="C:cytoplasmic ribonucleoprotein granule"/>
    <property type="evidence" value="ECO:0007669"/>
    <property type="project" value="UniProtKB-SubCell"/>
</dbReference>
<dbReference type="InterPro" id="IPR019050">
    <property type="entry name" value="FDF_dom"/>
</dbReference>
<dbReference type="PROSITE" id="PS51536">
    <property type="entry name" value="TFG"/>
    <property type="match status" value="1"/>
</dbReference>
<dbReference type="AlphaFoldDB" id="A0A8C4PVV3"/>
<evidence type="ECO:0000259" key="10">
    <source>
        <dbReference type="PROSITE" id="PS51513"/>
    </source>
</evidence>
<feature type="short sequence motif" description="TFG box" evidence="7">
    <location>
        <begin position="447"/>
        <end position="467"/>
    </location>
</feature>
<dbReference type="InterPro" id="IPR025762">
    <property type="entry name" value="DFDF"/>
</dbReference>
<feature type="compositionally biased region" description="Low complexity" evidence="8">
    <location>
        <begin position="22"/>
        <end position="44"/>
    </location>
</feature>
<feature type="region of interest" description="Disordered" evidence="8">
    <location>
        <begin position="226"/>
        <end position="370"/>
    </location>
</feature>
<gene>
    <name evidence="13" type="primary">LSM14B</name>
</gene>
<dbReference type="FunFam" id="2.30.30.100:FF:000006">
    <property type="entry name" value="Protein LSM14 homolog A isoform b"/>
    <property type="match status" value="1"/>
</dbReference>
<dbReference type="PANTHER" id="PTHR13586:SF1">
    <property type="entry name" value="PROTEIN LSM14 HOMOLOG B"/>
    <property type="match status" value="1"/>
</dbReference>
<keyword evidence="14" id="KW-1185">Reference proteome</keyword>
<protein>
    <submittedName>
        <fullName evidence="13">LSM family member 14B</fullName>
    </submittedName>
</protein>
<dbReference type="PANTHER" id="PTHR13586">
    <property type="entry name" value="SCD6 PROTEIN-RELATED"/>
    <property type="match status" value="1"/>
</dbReference>
<dbReference type="GO" id="GO:1990904">
    <property type="term" value="C:ribonucleoprotein complex"/>
    <property type="evidence" value="ECO:0007669"/>
    <property type="project" value="UniProtKB-KW"/>
</dbReference>
<dbReference type="Gene3D" id="2.30.30.100">
    <property type="match status" value="1"/>
</dbReference>
<feature type="region of interest" description="Disordered" evidence="8">
    <location>
        <begin position="474"/>
        <end position="502"/>
    </location>
</feature>
<dbReference type="Pfam" id="PF09532">
    <property type="entry name" value="FDF"/>
    <property type="match status" value="1"/>
</dbReference>
<comment type="subcellular location">
    <subcellularLocation>
        <location evidence="1">Cytoplasm</location>
        <location evidence="1">Cytoplasmic ribonucleoprotein granule</location>
    </subcellularLocation>
</comment>
<dbReference type="InterPro" id="IPR025761">
    <property type="entry name" value="FFD_box"/>
</dbReference>
<feature type="domain" description="DFDF" evidence="9">
    <location>
        <begin position="358"/>
        <end position="394"/>
    </location>
</feature>
<evidence type="ECO:0000313" key="14">
    <source>
        <dbReference type="Proteomes" id="UP000694387"/>
    </source>
</evidence>
<keyword evidence="4" id="KW-0810">Translation regulation</keyword>
<evidence type="ECO:0000259" key="9">
    <source>
        <dbReference type="PROSITE" id="PS51512"/>
    </source>
</evidence>
<evidence type="ECO:0000256" key="2">
    <source>
        <dbReference type="ARBA" id="ARBA00010415"/>
    </source>
</evidence>
<evidence type="ECO:0000256" key="1">
    <source>
        <dbReference type="ARBA" id="ARBA00004331"/>
    </source>
</evidence>
<dbReference type="InterPro" id="IPR047575">
    <property type="entry name" value="Sm"/>
</dbReference>
<dbReference type="GO" id="GO:0006417">
    <property type="term" value="P:regulation of translation"/>
    <property type="evidence" value="ECO:0007669"/>
    <property type="project" value="UniProtKB-KW"/>
</dbReference>
<dbReference type="PROSITE" id="PS51512">
    <property type="entry name" value="DFDF"/>
    <property type="match status" value="1"/>
</dbReference>
<dbReference type="PROSITE" id="PS51513">
    <property type="entry name" value="FFD"/>
    <property type="match status" value="1"/>
</dbReference>
<dbReference type="GO" id="GO:0003729">
    <property type="term" value="F:mRNA binding"/>
    <property type="evidence" value="ECO:0007669"/>
    <property type="project" value="TreeGrafter"/>
</dbReference>
<evidence type="ECO:0000256" key="6">
    <source>
        <dbReference type="PROSITE-ProRule" id="PRU00846"/>
    </source>
</evidence>
<evidence type="ECO:0000259" key="12">
    <source>
        <dbReference type="PROSITE" id="PS52002"/>
    </source>
</evidence>
<dbReference type="SUPFAM" id="SSF50182">
    <property type="entry name" value="Sm-like ribonucleoproteins"/>
    <property type="match status" value="1"/>
</dbReference>
<evidence type="ECO:0000256" key="8">
    <source>
        <dbReference type="SAM" id="MobiDB-lite"/>
    </source>
</evidence>
<dbReference type="InterPro" id="IPR025609">
    <property type="entry name" value="Lsm14-like_N"/>
</dbReference>
<evidence type="ECO:0000256" key="7">
    <source>
        <dbReference type="PROSITE-ProRule" id="PRU00869"/>
    </source>
</evidence>
<dbReference type="SMART" id="SM01271">
    <property type="entry name" value="LSM14"/>
    <property type="match status" value="1"/>
</dbReference>
<feature type="region of interest" description="Disordered" evidence="8">
    <location>
        <begin position="393"/>
        <end position="426"/>
    </location>
</feature>
<dbReference type="SMART" id="SM01199">
    <property type="entry name" value="FDF"/>
    <property type="match status" value="1"/>
</dbReference>
<evidence type="ECO:0000313" key="13">
    <source>
        <dbReference type="Ensembl" id="ENSEASP00005033947.2"/>
    </source>
</evidence>
<evidence type="ECO:0000259" key="11">
    <source>
        <dbReference type="PROSITE" id="PS51536"/>
    </source>
</evidence>
<feature type="compositionally biased region" description="Low complexity" evidence="8">
    <location>
        <begin position="226"/>
        <end position="239"/>
    </location>
</feature>
<accession>A0A8C4PVV3</accession>
<evidence type="ECO:0000256" key="4">
    <source>
        <dbReference type="ARBA" id="ARBA00022845"/>
    </source>
</evidence>
<dbReference type="GO" id="GO:1903537">
    <property type="term" value="P:meiotic cell cycle process involved in oocyte maturation"/>
    <property type="evidence" value="ECO:0007669"/>
    <property type="project" value="Ensembl"/>
</dbReference>
<name>A0A8C4PVV3_EQUAS</name>
<keyword evidence="5" id="KW-0687">Ribonucleoprotein</keyword>
<comment type="similarity">
    <text evidence="2">Belongs to the LSM14 family.</text>
</comment>